<reference evidence="1 2" key="1">
    <citation type="submission" date="2016-11" db="EMBL/GenBank/DDBJ databases">
        <title>Phages of Salmonella enterica subsp. salamae and subsp. diarizonae: novel phages with a mosaic genome structure and activity against pathogenic S. enterica subsp. enterica isolates.</title>
        <authorList>
            <person name="Pastekova L."/>
            <person name="Bosak J."/>
            <person name="Dedicova D."/>
            <person name="Benada O."/>
            <person name="Smarda J."/>
            <person name="Smajs D."/>
        </authorList>
    </citation>
    <scope>NUCLEOTIDE SEQUENCE [LARGE SCALE GENOMIC DNA]</scope>
</reference>
<dbReference type="EMBL" id="KT630646">
    <property type="protein sequence ID" value="ALF02362.1"/>
    <property type="molecule type" value="Genomic_DNA"/>
</dbReference>
<sequence>MADIAVIFHWRPVEMDAMTVQEILLWRDQAAARSGGDH</sequence>
<evidence type="ECO:0008006" key="3">
    <source>
        <dbReference type="Google" id="ProtNLM"/>
    </source>
</evidence>
<dbReference type="GeneID" id="26519972"/>
<dbReference type="Pfam" id="PF06528">
    <property type="entry name" value="Phage_P2_GpE"/>
    <property type="match status" value="1"/>
</dbReference>
<name>A0A0M3ULA8_9CAUD</name>
<evidence type="ECO:0000313" key="2">
    <source>
        <dbReference type="Proteomes" id="UP000204196"/>
    </source>
</evidence>
<dbReference type="InterPro" id="IPR009493">
    <property type="entry name" value="P2_GpE"/>
</dbReference>
<dbReference type="RefSeq" id="YP_009191767.1">
    <property type="nucleotide sequence ID" value="NC_028701.2"/>
</dbReference>
<evidence type="ECO:0000313" key="1">
    <source>
        <dbReference type="EMBL" id="ALF02362.1"/>
    </source>
</evidence>
<dbReference type="KEGG" id="vg:26519972"/>
<accession>A0A0M3ULA8</accession>
<organism evidence="1 2">
    <name type="scientific">Salmonella phage SEN5</name>
    <dbReference type="NCBI Taxonomy" id="1647466"/>
    <lineage>
        <taxon>Viruses</taxon>
        <taxon>Duplodnaviria</taxon>
        <taxon>Heunggongvirae</taxon>
        <taxon>Uroviricota</taxon>
        <taxon>Caudoviricetes</taxon>
        <taxon>Peduoviridae</taxon>
        <taxon>Senquatrovirus</taxon>
        <taxon>Senquatrovirus SEN4</taxon>
    </lineage>
</organism>
<proteinExistence type="predicted"/>
<protein>
    <recommendedName>
        <fullName evidence="3">Tail protein</fullName>
    </recommendedName>
</protein>
<gene>
    <name evidence="1" type="ORF">SEN5_23</name>
</gene>
<dbReference type="Proteomes" id="UP000204196">
    <property type="component" value="Segment"/>
</dbReference>